<sequence>MACVARPETFRFTLRKNGTRVSVAPGPGEGFAQLNSNGSATARTGPILLVTNMMPPLIGGTPMVYDRLARHAAPCLHVLSAWRDPDEARPIPGWRESDSGKPYPISRIAWLRPPIAEPLRRRIGLLDLLLVDIPVMLFVFCAVALKAIRTGARTIVLGELQGLGWLGILLSLLTPWRIVIYTHGEEVVQTAYNRLARLRGPALRASDLILTVSGFTRDRMISDFGVAPERIRLVPNGVDLDRFTPGDQSPGEPFILGVGRLIERKGFDRLIEAFAAIAADFPDVRLRIAGTGAQEDSLRAIAVRLGVADRVDLLGGVSDADLLDLYRRCTFFAMPNRTLADGDTEGFGLIFLEANACGKAVVGGRAGGAVDAIIDGETGLLVDGADGSSVAQALRRLLSDDALRDRLARGGLAHARRLGWDHTAKLFLGAVGG</sequence>
<dbReference type="GO" id="GO:0016757">
    <property type="term" value="F:glycosyltransferase activity"/>
    <property type="evidence" value="ECO:0007669"/>
    <property type="project" value="UniProtKB-KW"/>
</dbReference>
<evidence type="ECO:0000256" key="2">
    <source>
        <dbReference type="ARBA" id="ARBA00022679"/>
    </source>
</evidence>
<keyword evidence="6" id="KW-1185">Reference proteome</keyword>
<dbReference type="PANTHER" id="PTHR12526:SF510">
    <property type="entry name" value="D-INOSITOL 3-PHOSPHATE GLYCOSYLTRANSFERASE"/>
    <property type="match status" value="1"/>
</dbReference>
<organism evidence="5 6">
    <name type="scientific">Rhizorhabdus dicambivorans</name>
    <dbReference type="NCBI Taxonomy" id="1850238"/>
    <lineage>
        <taxon>Bacteria</taxon>
        <taxon>Pseudomonadati</taxon>
        <taxon>Pseudomonadota</taxon>
        <taxon>Alphaproteobacteria</taxon>
        <taxon>Sphingomonadales</taxon>
        <taxon>Sphingomonadaceae</taxon>
        <taxon>Rhizorhabdus</taxon>
    </lineage>
</organism>
<dbReference type="Proteomes" id="UP000218934">
    <property type="component" value="Unassembled WGS sequence"/>
</dbReference>
<dbReference type="Gene3D" id="3.40.50.2000">
    <property type="entry name" value="Glycogen Phosphorylase B"/>
    <property type="match status" value="2"/>
</dbReference>
<dbReference type="Pfam" id="PF13439">
    <property type="entry name" value="Glyco_transf_4"/>
    <property type="match status" value="1"/>
</dbReference>
<dbReference type="EMBL" id="NWUF01000001">
    <property type="protein sequence ID" value="PCE44263.1"/>
    <property type="molecule type" value="Genomic_DNA"/>
</dbReference>
<comment type="caution">
    <text evidence="5">The sequence shown here is derived from an EMBL/GenBank/DDBJ whole genome shotgun (WGS) entry which is preliminary data.</text>
</comment>
<feature type="domain" description="Glycosyl transferase family 1" evidence="3">
    <location>
        <begin position="250"/>
        <end position="409"/>
    </location>
</feature>
<accession>A0A2A4G3B8</accession>
<feature type="domain" description="Glycosyltransferase subfamily 4-like N-terminal" evidence="4">
    <location>
        <begin position="132"/>
        <end position="242"/>
    </location>
</feature>
<evidence type="ECO:0000313" key="6">
    <source>
        <dbReference type="Proteomes" id="UP000218934"/>
    </source>
</evidence>
<evidence type="ECO:0000256" key="1">
    <source>
        <dbReference type="ARBA" id="ARBA00022676"/>
    </source>
</evidence>
<dbReference type="SUPFAM" id="SSF53756">
    <property type="entry name" value="UDP-Glycosyltransferase/glycogen phosphorylase"/>
    <property type="match status" value="1"/>
</dbReference>
<proteinExistence type="predicted"/>
<dbReference type="AlphaFoldDB" id="A0A2A4G3B8"/>
<dbReference type="CDD" id="cd03801">
    <property type="entry name" value="GT4_PimA-like"/>
    <property type="match status" value="1"/>
</dbReference>
<gene>
    <name evidence="5" type="ORF">COO09_01120</name>
</gene>
<dbReference type="PANTHER" id="PTHR12526">
    <property type="entry name" value="GLYCOSYLTRANSFERASE"/>
    <property type="match status" value="1"/>
</dbReference>
<reference evidence="5 6" key="1">
    <citation type="submission" date="2017-09" db="EMBL/GenBank/DDBJ databases">
        <title>The Catabolism of 3,6-Dichlorosalicylic acid is Initiated by the Cytochrome P450 Monooxygenase DsmABC in Rhizorhabdus dicambivorans Ndbn-20.</title>
        <authorList>
            <person name="Na L."/>
        </authorList>
    </citation>
    <scope>NUCLEOTIDE SEQUENCE [LARGE SCALE GENOMIC DNA]</scope>
    <source>
        <strain evidence="5 6">Ndbn-20m</strain>
    </source>
</reference>
<name>A0A2A4G3B8_9SPHN</name>
<protein>
    <submittedName>
        <fullName evidence="5">Glycosyltransferase family 1 protein</fullName>
    </submittedName>
</protein>
<evidence type="ECO:0000259" key="3">
    <source>
        <dbReference type="Pfam" id="PF00534"/>
    </source>
</evidence>
<dbReference type="InterPro" id="IPR001296">
    <property type="entry name" value="Glyco_trans_1"/>
</dbReference>
<evidence type="ECO:0000313" key="5">
    <source>
        <dbReference type="EMBL" id="PCE44263.1"/>
    </source>
</evidence>
<keyword evidence="2 5" id="KW-0808">Transferase</keyword>
<dbReference type="Pfam" id="PF00534">
    <property type="entry name" value="Glycos_transf_1"/>
    <property type="match status" value="1"/>
</dbReference>
<keyword evidence="1" id="KW-0328">Glycosyltransferase</keyword>
<evidence type="ECO:0000259" key="4">
    <source>
        <dbReference type="Pfam" id="PF13439"/>
    </source>
</evidence>
<dbReference type="InterPro" id="IPR028098">
    <property type="entry name" value="Glyco_trans_4-like_N"/>
</dbReference>